<name>A0A3N1DA86_9ACTN</name>
<keyword evidence="3 7" id="KW-0808">Transferase</keyword>
<feature type="domain" description="DUF7059" evidence="6">
    <location>
        <begin position="11"/>
        <end position="87"/>
    </location>
</feature>
<dbReference type="PANTHER" id="PTHR45875">
    <property type="entry name" value="METHYLTRANSFERASE N6AMT1"/>
    <property type="match status" value="1"/>
</dbReference>
<evidence type="ECO:0000256" key="4">
    <source>
        <dbReference type="ARBA" id="ARBA00022691"/>
    </source>
</evidence>
<protein>
    <submittedName>
        <fullName evidence="7">Methyltransferase family protein</fullName>
    </submittedName>
</protein>
<feature type="domain" description="Methyltransferase small" evidence="5">
    <location>
        <begin position="142"/>
        <end position="259"/>
    </location>
</feature>
<dbReference type="Pfam" id="PF05175">
    <property type="entry name" value="MTS"/>
    <property type="match status" value="1"/>
</dbReference>
<evidence type="ECO:0000313" key="7">
    <source>
        <dbReference type="EMBL" id="ROO90445.1"/>
    </source>
</evidence>
<dbReference type="CDD" id="cd02440">
    <property type="entry name" value="AdoMet_MTases"/>
    <property type="match status" value="1"/>
</dbReference>
<sequence length="469" mass="50547">MLKTLRACFDEAGYTVDGVRELLGPVAGAALARDQIVPALRAVRHDPSTLAALTTLLWIQEPVPVSAGLPVAELVGTGLARRDGDLLVPLLHVEPLDWPGQTRYAVSDLKVRPGDAPGSLAADHVVGVGGASYNLARLVVHKPVDSALDLGTGSGVQALLLADRARRITATDTNPRALELARLSLDLSGMDAELRLGSLFQPVPERYDLIVSNPPFVISPDGRFPYRESGMAGDDVCRRLVQQAPSHLTEGGWCQLLANWLHVDGESWDDRVADWISGCDAWVVQRDVQDPAEYAELWLRDSCEAGSAEYRERYDAWLAYFERERVTGIGFGWITLREGGGSIKVEELRHAVDQPVGAYVESVLDSVEAADHPFTRLRTVDGVVQEQIGRPGAEDPERIVLRQTSGLRRATGVGTTEAALAGVCDGTLPLEPLLGAIAQLTEADEDAVRAHADAVLPELVADGFFEVTG</sequence>
<comment type="similarity">
    <text evidence="1">Belongs to the eukaryotic/archaeal PrmC-related family.</text>
</comment>
<evidence type="ECO:0000313" key="8">
    <source>
        <dbReference type="Proteomes" id="UP000272400"/>
    </source>
</evidence>
<dbReference type="Proteomes" id="UP000272400">
    <property type="component" value="Unassembled WGS sequence"/>
</dbReference>
<evidence type="ECO:0000259" key="6">
    <source>
        <dbReference type="Pfam" id="PF23186"/>
    </source>
</evidence>
<dbReference type="GO" id="GO:0003676">
    <property type="term" value="F:nucleic acid binding"/>
    <property type="evidence" value="ECO:0007669"/>
    <property type="project" value="InterPro"/>
</dbReference>
<organism evidence="7 8">
    <name type="scientific">Actinocorallia herbida</name>
    <dbReference type="NCBI Taxonomy" id="58109"/>
    <lineage>
        <taxon>Bacteria</taxon>
        <taxon>Bacillati</taxon>
        <taxon>Actinomycetota</taxon>
        <taxon>Actinomycetes</taxon>
        <taxon>Streptosporangiales</taxon>
        <taxon>Thermomonosporaceae</taxon>
        <taxon>Actinocorallia</taxon>
    </lineage>
</organism>
<dbReference type="InterPro" id="IPR007848">
    <property type="entry name" value="Small_mtfrase_dom"/>
</dbReference>
<evidence type="ECO:0000256" key="1">
    <source>
        <dbReference type="ARBA" id="ARBA00006149"/>
    </source>
</evidence>
<dbReference type="AlphaFoldDB" id="A0A3N1DA86"/>
<dbReference type="GO" id="GO:0035657">
    <property type="term" value="C:eRF1 methyltransferase complex"/>
    <property type="evidence" value="ECO:0007669"/>
    <property type="project" value="TreeGrafter"/>
</dbReference>
<dbReference type="PANTHER" id="PTHR45875:SF1">
    <property type="entry name" value="METHYLTRANSFERASE N6AMT1"/>
    <property type="match status" value="1"/>
</dbReference>
<proteinExistence type="inferred from homology"/>
<dbReference type="GO" id="GO:0008757">
    <property type="term" value="F:S-adenosylmethionine-dependent methyltransferase activity"/>
    <property type="evidence" value="ECO:0007669"/>
    <property type="project" value="TreeGrafter"/>
</dbReference>
<dbReference type="GO" id="GO:0008276">
    <property type="term" value="F:protein methyltransferase activity"/>
    <property type="evidence" value="ECO:0007669"/>
    <property type="project" value="TreeGrafter"/>
</dbReference>
<dbReference type="EMBL" id="RJKE01000001">
    <property type="protein sequence ID" value="ROO90445.1"/>
    <property type="molecule type" value="Genomic_DNA"/>
</dbReference>
<dbReference type="InterPro" id="IPR002052">
    <property type="entry name" value="DNA_methylase_N6_adenine_CS"/>
</dbReference>
<keyword evidence="4" id="KW-0949">S-adenosyl-L-methionine</keyword>
<accession>A0A3N1DA86</accession>
<dbReference type="InterPro" id="IPR055487">
    <property type="entry name" value="DUF7059"/>
</dbReference>
<dbReference type="GO" id="GO:0008170">
    <property type="term" value="F:N-methyltransferase activity"/>
    <property type="evidence" value="ECO:0007669"/>
    <property type="project" value="UniProtKB-ARBA"/>
</dbReference>
<comment type="caution">
    <text evidence="7">The sequence shown here is derived from an EMBL/GenBank/DDBJ whole genome shotgun (WGS) entry which is preliminary data.</text>
</comment>
<dbReference type="InterPro" id="IPR029063">
    <property type="entry name" value="SAM-dependent_MTases_sf"/>
</dbReference>
<keyword evidence="8" id="KW-1185">Reference proteome</keyword>
<gene>
    <name evidence="7" type="ORF">EDD29_8172</name>
</gene>
<dbReference type="GO" id="GO:0032259">
    <property type="term" value="P:methylation"/>
    <property type="evidence" value="ECO:0007669"/>
    <property type="project" value="UniProtKB-KW"/>
</dbReference>
<dbReference type="PROSITE" id="PS00092">
    <property type="entry name" value="N6_MTASE"/>
    <property type="match status" value="1"/>
</dbReference>
<dbReference type="Gene3D" id="3.40.50.150">
    <property type="entry name" value="Vaccinia Virus protein VP39"/>
    <property type="match status" value="1"/>
</dbReference>
<dbReference type="Pfam" id="PF23186">
    <property type="entry name" value="DUF7059"/>
    <property type="match status" value="1"/>
</dbReference>
<evidence type="ECO:0000256" key="3">
    <source>
        <dbReference type="ARBA" id="ARBA00022679"/>
    </source>
</evidence>
<evidence type="ECO:0000256" key="2">
    <source>
        <dbReference type="ARBA" id="ARBA00022603"/>
    </source>
</evidence>
<dbReference type="InterPro" id="IPR052190">
    <property type="entry name" value="Euk-Arch_PrmC-MTase"/>
</dbReference>
<dbReference type="RefSeq" id="WP_123669392.1">
    <property type="nucleotide sequence ID" value="NZ_RJKE01000001.1"/>
</dbReference>
<evidence type="ECO:0000259" key="5">
    <source>
        <dbReference type="Pfam" id="PF05175"/>
    </source>
</evidence>
<dbReference type="SUPFAM" id="SSF53335">
    <property type="entry name" value="S-adenosyl-L-methionine-dependent methyltransferases"/>
    <property type="match status" value="1"/>
</dbReference>
<reference evidence="7 8" key="1">
    <citation type="submission" date="2018-11" db="EMBL/GenBank/DDBJ databases">
        <title>Sequencing the genomes of 1000 actinobacteria strains.</title>
        <authorList>
            <person name="Klenk H.-P."/>
        </authorList>
    </citation>
    <scope>NUCLEOTIDE SEQUENCE [LARGE SCALE GENOMIC DNA]</scope>
    <source>
        <strain evidence="7 8">DSM 44254</strain>
    </source>
</reference>
<dbReference type="OrthoDB" id="129465at2"/>
<keyword evidence="2 7" id="KW-0489">Methyltransferase</keyword>